<dbReference type="Pfam" id="PF00149">
    <property type="entry name" value="Metallophos"/>
    <property type="match status" value="1"/>
</dbReference>
<proteinExistence type="predicted"/>
<evidence type="ECO:0000313" key="2">
    <source>
        <dbReference type="EMBL" id="MDY7233229.1"/>
    </source>
</evidence>
<reference evidence="2 3" key="1">
    <citation type="submission" date="2023-12" db="EMBL/GenBank/DDBJ databases">
        <title>the genome sequence of Hyalangium sp. s54d21.</title>
        <authorList>
            <person name="Zhang X."/>
        </authorList>
    </citation>
    <scope>NUCLEOTIDE SEQUENCE [LARGE SCALE GENOMIC DNA]</scope>
    <source>
        <strain evidence="3">s54d21</strain>
    </source>
</reference>
<sequence length="420" mass="46450">MVPIKLLAQHLEMAARNVIAREESSANRQVLDLLDKARQQLVSTSATSSVLEKVPPEASELQKVLHLLSDAHSGNGAPPGEWVDGTWVDDSGNIWGFKKYENLDPGWIESLVDYYLYVDNKRPFPGQGEAPPRIPIPDTARIALVGDWGTGINPALQIGLDIQAEGPDITIHLGDVYYAGTPTEEMERFTSHWPTGKLGSFMLNSNHEMYSGLRGYMQALGDAKFAQQQGFSQFALENSHWMLIGLDSAYYAGGHFYSDGNLNPQTQLPWLTSMAQEAQRNDKQLILLTHHHGLDLSNAPQLLWGQITGALNGMAALWYWGHIHAAVAHPEQQGIQGRCVGHGAIPAAPPPILMRNRSSVVWFEDQSAHDPQSPQRTLNGYMRLTLDGAMVTEEFVAENKQVRWKNQLGQSARPALRNIG</sequence>
<comment type="caution">
    <text evidence="2">The sequence shown here is derived from an EMBL/GenBank/DDBJ whole genome shotgun (WGS) entry which is preliminary data.</text>
</comment>
<dbReference type="Proteomes" id="UP001291309">
    <property type="component" value="Unassembled WGS sequence"/>
</dbReference>
<protein>
    <submittedName>
        <fullName evidence="2">Metallophosphoesterase</fullName>
    </submittedName>
</protein>
<dbReference type="RefSeq" id="WP_321551942.1">
    <property type="nucleotide sequence ID" value="NZ_JAXIVS010000030.1"/>
</dbReference>
<dbReference type="EMBL" id="JAXIVS010000030">
    <property type="protein sequence ID" value="MDY7233229.1"/>
    <property type="molecule type" value="Genomic_DNA"/>
</dbReference>
<keyword evidence="3" id="KW-1185">Reference proteome</keyword>
<gene>
    <name evidence="2" type="ORF">SYV04_42980</name>
</gene>
<evidence type="ECO:0000259" key="1">
    <source>
        <dbReference type="Pfam" id="PF00149"/>
    </source>
</evidence>
<evidence type="ECO:0000313" key="3">
    <source>
        <dbReference type="Proteomes" id="UP001291309"/>
    </source>
</evidence>
<accession>A0ABU5HJ85</accession>
<name>A0ABU5HJ85_9BACT</name>
<dbReference type="InterPro" id="IPR004843">
    <property type="entry name" value="Calcineurin-like_PHP"/>
</dbReference>
<dbReference type="InterPro" id="IPR029052">
    <property type="entry name" value="Metallo-depent_PP-like"/>
</dbReference>
<dbReference type="Gene3D" id="3.60.21.10">
    <property type="match status" value="1"/>
</dbReference>
<dbReference type="SUPFAM" id="SSF56300">
    <property type="entry name" value="Metallo-dependent phosphatases"/>
    <property type="match status" value="1"/>
</dbReference>
<organism evidence="2 3">
    <name type="scientific">Hyalangium rubrum</name>
    <dbReference type="NCBI Taxonomy" id="3103134"/>
    <lineage>
        <taxon>Bacteria</taxon>
        <taxon>Pseudomonadati</taxon>
        <taxon>Myxococcota</taxon>
        <taxon>Myxococcia</taxon>
        <taxon>Myxococcales</taxon>
        <taxon>Cystobacterineae</taxon>
        <taxon>Archangiaceae</taxon>
        <taxon>Hyalangium</taxon>
    </lineage>
</organism>
<feature type="domain" description="Calcineurin-like phosphoesterase" evidence="1">
    <location>
        <begin position="141"/>
        <end position="325"/>
    </location>
</feature>